<accession>A0ACC0YED1</accession>
<dbReference type="Proteomes" id="UP001163603">
    <property type="component" value="Chromosome 7"/>
</dbReference>
<evidence type="ECO:0000313" key="1">
    <source>
        <dbReference type="EMBL" id="KAJ0035474.1"/>
    </source>
</evidence>
<protein>
    <submittedName>
        <fullName evidence="1">Uncharacterized protein</fullName>
    </submittedName>
</protein>
<reference evidence="2" key="1">
    <citation type="journal article" date="2023" name="G3 (Bethesda)">
        <title>Genome assembly and association tests identify interacting loci associated with vigor, precocity, and sex in interspecific pistachio rootstocks.</title>
        <authorList>
            <person name="Palmer W."/>
            <person name="Jacygrad E."/>
            <person name="Sagayaradj S."/>
            <person name="Cavanaugh K."/>
            <person name="Han R."/>
            <person name="Bertier L."/>
            <person name="Beede B."/>
            <person name="Kafkas S."/>
            <person name="Golino D."/>
            <person name="Preece J."/>
            <person name="Michelmore R."/>
        </authorList>
    </citation>
    <scope>NUCLEOTIDE SEQUENCE [LARGE SCALE GENOMIC DNA]</scope>
</reference>
<dbReference type="EMBL" id="CM047742">
    <property type="protein sequence ID" value="KAJ0035474.1"/>
    <property type="molecule type" value="Genomic_DNA"/>
</dbReference>
<keyword evidence="2" id="KW-1185">Reference proteome</keyword>
<gene>
    <name evidence="1" type="ORF">Pint_25994</name>
</gene>
<evidence type="ECO:0000313" key="2">
    <source>
        <dbReference type="Proteomes" id="UP001163603"/>
    </source>
</evidence>
<organism evidence="1 2">
    <name type="scientific">Pistacia integerrima</name>
    <dbReference type="NCBI Taxonomy" id="434235"/>
    <lineage>
        <taxon>Eukaryota</taxon>
        <taxon>Viridiplantae</taxon>
        <taxon>Streptophyta</taxon>
        <taxon>Embryophyta</taxon>
        <taxon>Tracheophyta</taxon>
        <taxon>Spermatophyta</taxon>
        <taxon>Magnoliopsida</taxon>
        <taxon>eudicotyledons</taxon>
        <taxon>Gunneridae</taxon>
        <taxon>Pentapetalae</taxon>
        <taxon>rosids</taxon>
        <taxon>malvids</taxon>
        <taxon>Sapindales</taxon>
        <taxon>Anacardiaceae</taxon>
        <taxon>Pistacia</taxon>
    </lineage>
</organism>
<proteinExistence type="predicted"/>
<sequence>MDTFFIGRIANLYQSAMNLEANNYMKSTRVANTILSPKLASKFGCRNQLLPIEEEAPMQFNSYTCYACFSRMKGCIHTQSEELAIMNPKLPGITKKGGGFVNREGLLLVTDDLVIKPLSWVSDMHHLNKLKFPLSDLEEKVVEVDEEEVKLNYLQGV</sequence>
<comment type="caution">
    <text evidence="1">The sequence shown here is derived from an EMBL/GenBank/DDBJ whole genome shotgun (WGS) entry which is preliminary data.</text>
</comment>
<name>A0ACC0YED1_9ROSI</name>